<gene>
    <name evidence="8" type="primary">tadA</name>
    <name evidence="10" type="ORF">AB835_02125</name>
</gene>
<keyword evidence="3 8" id="KW-0819">tRNA processing</keyword>
<evidence type="ECO:0000259" key="9">
    <source>
        <dbReference type="PROSITE" id="PS51747"/>
    </source>
</evidence>
<dbReference type="STRING" id="62101.AB835_02125"/>
<reference evidence="10 11" key="1">
    <citation type="journal article" date="2016" name="Appl. Environ. Microbiol.">
        <title>Lack of Overt Genome Reduction in the Bryostatin-Producing Bryozoan Symbiont "Candidatus Endobugula sertula".</title>
        <authorList>
            <person name="Miller I.J."/>
            <person name="Vanee N."/>
            <person name="Fong S.S."/>
            <person name="Lim-Fong G.E."/>
            <person name="Kwan J.C."/>
        </authorList>
    </citation>
    <scope>NUCLEOTIDE SEQUENCE [LARGE SCALE GENOMIC DNA]</scope>
    <source>
        <strain evidence="10">AB1-4</strain>
    </source>
</reference>
<dbReference type="EMBL" id="MDLC01000005">
    <property type="protein sequence ID" value="ODS24693.1"/>
    <property type="molecule type" value="Genomic_DNA"/>
</dbReference>
<dbReference type="FunFam" id="3.40.140.10:FF:000005">
    <property type="entry name" value="tRNA-specific adenosine deaminase"/>
    <property type="match status" value="1"/>
</dbReference>
<feature type="binding site" evidence="8">
    <location>
        <position position="88"/>
    </location>
    <ligand>
        <name>Zn(2+)</name>
        <dbReference type="ChEBI" id="CHEBI:29105"/>
        <note>catalytic</note>
    </ligand>
</feature>
<evidence type="ECO:0000256" key="8">
    <source>
        <dbReference type="HAMAP-Rule" id="MF_00972"/>
    </source>
</evidence>
<feature type="binding site" evidence="8">
    <location>
        <position position="85"/>
    </location>
    <ligand>
        <name>Zn(2+)</name>
        <dbReference type="ChEBI" id="CHEBI:29105"/>
        <note>catalytic</note>
    </ligand>
</feature>
<name>A0A1D2QT15_9GAMM</name>
<dbReference type="EC" id="3.5.4.33" evidence="8"/>
<evidence type="ECO:0000256" key="4">
    <source>
        <dbReference type="ARBA" id="ARBA00022723"/>
    </source>
</evidence>
<evidence type="ECO:0000256" key="1">
    <source>
        <dbReference type="ARBA" id="ARBA00010669"/>
    </source>
</evidence>
<keyword evidence="4 8" id="KW-0479">Metal-binding</keyword>
<feature type="binding site" evidence="8">
    <location>
        <position position="55"/>
    </location>
    <ligand>
        <name>Zn(2+)</name>
        <dbReference type="ChEBI" id="CHEBI:29105"/>
        <note>catalytic</note>
    </ligand>
</feature>
<evidence type="ECO:0000256" key="7">
    <source>
        <dbReference type="ARBA" id="ARBA00048045"/>
    </source>
</evidence>
<dbReference type="SUPFAM" id="SSF53927">
    <property type="entry name" value="Cytidine deaminase-like"/>
    <property type="match status" value="1"/>
</dbReference>
<dbReference type="GO" id="GO:0052717">
    <property type="term" value="F:tRNA-specific adenosine-34 deaminase activity"/>
    <property type="evidence" value="ECO:0007669"/>
    <property type="project" value="UniProtKB-UniRule"/>
</dbReference>
<keyword evidence="6 8" id="KW-0862">Zinc</keyword>
<evidence type="ECO:0000313" key="11">
    <source>
        <dbReference type="Proteomes" id="UP000242502"/>
    </source>
</evidence>
<dbReference type="PROSITE" id="PS00903">
    <property type="entry name" value="CYT_DCMP_DEAMINASES_1"/>
    <property type="match status" value="1"/>
</dbReference>
<dbReference type="InterPro" id="IPR016192">
    <property type="entry name" value="APOBEC/CMP_deaminase_Zn-bd"/>
</dbReference>
<comment type="caution">
    <text evidence="10">The sequence shown here is derived from an EMBL/GenBank/DDBJ whole genome shotgun (WGS) entry which is preliminary data.</text>
</comment>
<dbReference type="GO" id="GO:0002100">
    <property type="term" value="P:tRNA wobble adenosine to inosine editing"/>
    <property type="evidence" value="ECO:0007669"/>
    <property type="project" value="UniProtKB-UniRule"/>
</dbReference>
<accession>A0A1D2QT15</accession>
<protein>
    <recommendedName>
        <fullName evidence="8">tRNA-specific adenosine deaminase</fullName>
        <ecNumber evidence="8">3.5.4.33</ecNumber>
    </recommendedName>
</protein>
<dbReference type="InterPro" id="IPR028883">
    <property type="entry name" value="tRNA_aden_deaminase"/>
</dbReference>
<comment type="function">
    <text evidence="8">Catalyzes the deamination of adenosine to inosine at the wobble position 34 of tRNA(Arg2).</text>
</comment>
<dbReference type="NCBIfam" id="NF008113">
    <property type="entry name" value="PRK10860.1"/>
    <property type="match status" value="1"/>
</dbReference>
<proteinExistence type="inferred from homology"/>
<dbReference type="GO" id="GO:0008270">
    <property type="term" value="F:zinc ion binding"/>
    <property type="evidence" value="ECO:0007669"/>
    <property type="project" value="UniProtKB-UniRule"/>
</dbReference>
<dbReference type="PANTHER" id="PTHR11079">
    <property type="entry name" value="CYTOSINE DEAMINASE FAMILY MEMBER"/>
    <property type="match status" value="1"/>
</dbReference>
<dbReference type="Gene3D" id="3.40.140.10">
    <property type="entry name" value="Cytidine Deaminase, domain 2"/>
    <property type="match status" value="1"/>
</dbReference>
<dbReference type="AlphaFoldDB" id="A0A1D2QT15"/>
<dbReference type="PANTHER" id="PTHR11079:SF202">
    <property type="entry name" value="TRNA-SPECIFIC ADENOSINE DEAMINASE"/>
    <property type="match status" value="1"/>
</dbReference>
<organism evidence="10 11">
    <name type="scientific">Candidatus Endobugula sertula</name>
    <name type="common">Bugula neritina bacterial symbiont</name>
    <dbReference type="NCBI Taxonomy" id="62101"/>
    <lineage>
        <taxon>Bacteria</taxon>
        <taxon>Pseudomonadati</taxon>
        <taxon>Pseudomonadota</taxon>
        <taxon>Gammaproteobacteria</taxon>
        <taxon>Cellvibrionales</taxon>
        <taxon>Cellvibrionaceae</taxon>
        <taxon>Candidatus Endobugula</taxon>
    </lineage>
</organism>
<evidence type="ECO:0000256" key="2">
    <source>
        <dbReference type="ARBA" id="ARBA00011738"/>
    </source>
</evidence>
<comment type="subunit">
    <text evidence="2 8">Homodimer.</text>
</comment>
<keyword evidence="5 8" id="KW-0378">Hydrolase</keyword>
<dbReference type="PROSITE" id="PS51747">
    <property type="entry name" value="CYT_DCMP_DEAMINASES_2"/>
    <property type="match status" value="1"/>
</dbReference>
<evidence type="ECO:0000256" key="6">
    <source>
        <dbReference type="ARBA" id="ARBA00022833"/>
    </source>
</evidence>
<evidence type="ECO:0000313" key="10">
    <source>
        <dbReference type="EMBL" id="ODS24693.1"/>
    </source>
</evidence>
<comment type="catalytic activity">
    <reaction evidence="7 8">
        <text>adenosine(34) in tRNA + H2O + H(+) = inosine(34) in tRNA + NH4(+)</text>
        <dbReference type="Rhea" id="RHEA:43168"/>
        <dbReference type="Rhea" id="RHEA-COMP:10373"/>
        <dbReference type="Rhea" id="RHEA-COMP:10374"/>
        <dbReference type="ChEBI" id="CHEBI:15377"/>
        <dbReference type="ChEBI" id="CHEBI:15378"/>
        <dbReference type="ChEBI" id="CHEBI:28938"/>
        <dbReference type="ChEBI" id="CHEBI:74411"/>
        <dbReference type="ChEBI" id="CHEBI:82852"/>
        <dbReference type="EC" id="3.5.4.33"/>
    </reaction>
</comment>
<dbReference type="HAMAP" id="MF_00972">
    <property type="entry name" value="tRNA_aden_deaminase"/>
    <property type="match status" value="1"/>
</dbReference>
<dbReference type="CDD" id="cd01285">
    <property type="entry name" value="nucleoside_deaminase"/>
    <property type="match status" value="1"/>
</dbReference>
<dbReference type="InterPro" id="IPR002125">
    <property type="entry name" value="CMP_dCMP_dom"/>
</dbReference>
<dbReference type="Pfam" id="PF00383">
    <property type="entry name" value="dCMP_cyt_deam_1"/>
    <property type="match status" value="1"/>
</dbReference>
<dbReference type="InterPro" id="IPR016193">
    <property type="entry name" value="Cytidine_deaminase-like"/>
</dbReference>
<evidence type="ECO:0000256" key="3">
    <source>
        <dbReference type="ARBA" id="ARBA00022694"/>
    </source>
</evidence>
<feature type="domain" description="CMP/dCMP-type deaminase" evidence="9">
    <location>
        <begin position="4"/>
        <end position="113"/>
    </location>
</feature>
<sequence>MSISIDEYWMQQALHLAQEAGKHQEVPIGAILVKQDKVIGQGFNQPIGSHDPTAHAEILALRDAAQNQGNYRLVDSTLYVTIEPCAMCAGALVHARVSRLVFGALEPKAGAVVSQTNQLDGDHLNHCVKYEGGVCAEACASIVSVFFARRRREKCNRR</sequence>
<feature type="active site" description="Proton donor" evidence="8">
    <location>
        <position position="57"/>
    </location>
</feature>
<evidence type="ECO:0000256" key="5">
    <source>
        <dbReference type="ARBA" id="ARBA00022801"/>
    </source>
</evidence>
<comment type="cofactor">
    <cofactor evidence="8">
        <name>Zn(2+)</name>
        <dbReference type="ChEBI" id="CHEBI:29105"/>
    </cofactor>
    <text evidence="8">Binds 1 zinc ion per subunit.</text>
</comment>
<comment type="similarity">
    <text evidence="1">Belongs to the cytidine and deoxycytidylate deaminase family. ADAT2 subfamily.</text>
</comment>
<dbReference type="Proteomes" id="UP000242502">
    <property type="component" value="Unassembled WGS sequence"/>
</dbReference>